<name>A0A6A6GTU8_VIRVR</name>
<dbReference type="Proteomes" id="UP000800092">
    <property type="component" value="Unassembled WGS sequence"/>
</dbReference>
<organism evidence="1 2">
    <name type="scientific">Viridothelium virens</name>
    <name type="common">Speckled blister lichen</name>
    <name type="synonym">Trypethelium virens</name>
    <dbReference type="NCBI Taxonomy" id="1048519"/>
    <lineage>
        <taxon>Eukaryota</taxon>
        <taxon>Fungi</taxon>
        <taxon>Dikarya</taxon>
        <taxon>Ascomycota</taxon>
        <taxon>Pezizomycotina</taxon>
        <taxon>Dothideomycetes</taxon>
        <taxon>Dothideomycetes incertae sedis</taxon>
        <taxon>Trypetheliales</taxon>
        <taxon>Trypetheliaceae</taxon>
        <taxon>Viridothelium</taxon>
    </lineage>
</organism>
<gene>
    <name evidence="1" type="ORF">EV356DRAFT_496521</name>
</gene>
<keyword evidence="2" id="KW-1185">Reference proteome</keyword>
<evidence type="ECO:0000313" key="2">
    <source>
        <dbReference type="Proteomes" id="UP000800092"/>
    </source>
</evidence>
<dbReference type="AlphaFoldDB" id="A0A6A6GTU8"/>
<dbReference type="EMBL" id="ML991876">
    <property type="protein sequence ID" value="KAF2229081.1"/>
    <property type="molecule type" value="Genomic_DNA"/>
</dbReference>
<evidence type="ECO:0000313" key="1">
    <source>
        <dbReference type="EMBL" id="KAF2229081.1"/>
    </source>
</evidence>
<protein>
    <submittedName>
        <fullName evidence="1">Uncharacterized protein</fullName>
    </submittedName>
</protein>
<proteinExistence type="predicted"/>
<accession>A0A6A6GTU8</accession>
<reference evidence="1" key="1">
    <citation type="journal article" date="2020" name="Stud. Mycol.">
        <title>101 Dothideomycetes genomes: a test case for predicting lifestyles and emergence of pathogens.</title>
        <authorList>
            <person name="Haridas S."/>
            <person name="Albert R."/>
            <person name="Binder M."/>
            <person name="Bloem J."/>
            <person name="Labutti K."/>
            <person name="Salamov A."/>
            <person name="Andreopoulos B."/>
            <person name="Baker S."/>
            <person name="Barry K."/>
            <person name="Bills G."/>
            <person name="Bluhm B."/>
            <person name="Cannon C."/>
            <person name="Castanera R."/>
            <person name="Culley D."/>
            <person name="Daum C."/>
            <person name="Ezra D."/>
            <person name="Gonzalez J."/>
            <person name="Henrissat B."/>
            <person name="Kuo A."/>
            <person name="Liang C."/>
            <person name="Lipzen A."/>
            <person name="Lutzoni F."/>
            <person name="Magnuson J."/>
            <person name="Mondo S."/>
            <person name="Nolan M."/>
            <person name="Ohm R."/>
            <person name="Pangilinan J."/>
            <person name="Park H.-J."/>
            <person name="Ramirez L."/>
            <person name="Alfaro M."/>
            <person name="Sun H."/>
            <person name="Tritt A."/>
            <person name="Yoshinaga Y."/>
            <person name="Zwiers L.-H."/>
            <person name="Turgeon B."/>
            <person name="Goodwin S."/>
            <person name="Spatafora J."/>
            <person name="Crous P."/>
            <person name="Grigoriev I."/>
        </authorList>
    </citation>
    <scope>NUCLEOTIDE SEQUENCE</scope>
    <source>
        <strain evidence="1">Tuck. ex Michener</strain>
    </source>
</reference>
<sequence length="82" mass="9222">MAHCVPQPNTVRPLALLSIIVKRDDRRKKKGSKPYLTPWEEKAFANYVLQAAERGHPVRIEARVLSASRSRPSNVSVEMVGI</sequence>